<evidence type="ECO:0008006" key="3">
    <source>
        <dbReference type="Google" id="ProtNLM"/>
    </source>
</evidence>
<comment type="caution">
    <text evidence="1">The sequence shown here is derived from an EMBL/GenBank/DDBJ whole genome shotgun (WGS) entry which is preliminary data.</text>
</comment>
<dbReference type="Proteomes" id="UP001500449">
    <property type="component" value="Unassembled WGS sequence"/>
</dbReference>
<keyword evidence="2" id="KW-1185">Reference proteome</keyword>
<reference evidence="1 2" key="1">
    <citation type="journal article" date="2019" name="Int. J. Syst. Evol. Microbiol.">
        <title>The Global Catalogue of Microorganisms (GCM) 10K type strain sequencing project: providing services to taxonomists for standard genome sequencing and annotation.</title>
        <authorList>
            <consortium name="The Broad Institute Genomics Platform"/>
            <consortium name="The Broad Institute Genome Sequencing Center for Infectious Disease"/>
            <person name="Wu L."/>
            <person name="Ma J."/>
        </authorList>
    </citation>
    <scope>NUCLEOTIDE SEQUENCE [LARGE SCALE GENOMIC DNA]</scope>
    <source>
        <strain evidence="1 2">JCM 16009</strain>
    </source>
</reference>
<organism evidence="1 2">
    <name type="scientific">Pseudonocardia ailaonensis</name>
    <dbReference type="NCBI Taxonomy" id="367279"/>
    <lineage>
        <taxon>Bacteria</taxon>
        <taxon>Bacillati</taxon>
        <taxon>Actinomycetota</taxon>
        <taxon>Actinomycetes</taxon>
        <taxon>Pseudonocardiales</taxon>
        <taxon>Pseudonocardiaceae</taxon>
        <taxon>Pseudonocardia</taxon>
    </lineage>
</organism>
<sequence>MTTPLLPIPRWTDAAVAIEAPGVGAGNWVGAPSVVLHEGTYHLAYRLRAPLGHGRGLATVLARSTDGVHFTEVARVTKDRFGAESLERPALVVTPEGRWRLYVSCATPGSKHWWVDVLEADSVEDLARAPGRTVLPGDARHAVKDPVVVRDSVGWHLWASVHPLDVPGHEDRMTTEYYRSADGLTWEHGGTALMPRAGRWDSRGVRVSAVFRIDGRWAATYDGRASAAENWEERTGLAYGGADPADAFTAQGPAPVAQSPFAGHGLRYLGVVGQPGGGYRLYYEGTREDGAHELRTELLLPPVRTTGRRAAAAS</sequence>
<dbReference type="InterPro" id="IPR023296">
    <property type="entry name" value="Glyco_hydro_beta-prop_sf"/>
</dbReference>
<dbReference type="RefSeq" id="WP_344417905.1">
    <property type="nucleotide sequence ID" value="NZ_BAAAQK010000009.1"/>
</dbReference>
<proteinExistence type="predicted"/>
<evidence type="ECO:0000313" key="2">
    <source>
        <dbReference type="Proteomes" id="UP001500449"/>
    </source>
</evidence>
<accession>A0ABN2N4Y5</accession>
<gene>
    <name evidence="1" type="ORF">GCM10009836_35120</name>
</gene>
<name>A0ABN2N4Y5_9PSEU</name>
<dbReference type="EMBL" id="BAAAQK010000009">
    <property type="protein sequence ID" value="GAA1852073.1"/>
    <property type="molecule type" value="Genomic_DNA"/>
</dbReference>
<protein>
    <recommendedName>
        <fullName evidence="3">Glycosyl hydrolase family 32</fullName>
    </recommendedName>
</protein>
<dbReference type="SUPFAM" id="SSF75005">
    <property type="entry name" value="Arabinanase/levansucrase/invertase"/>
    <property type="match status" value="1"/>
</dbReference>
<dbReference type="Gene3D" id="2.115.10.20">
    <property type="entry name" value="Glycosyl hydrolase domain, family 43"/>
    <property type="match status" value="2"/>
</dbReference>
<evidence type="ECO:0000313" key="1">
    <source>
        <dbReference type="EMBL" id="GAA1852073.1"/>
    </source>
</evidence>